<dbReference type="PANTHER" id="PTHR16509:SF1">
    <property type="entry name" value="MANGANESE-DEPENDENT ADP-RIBOSE_CDP-ALCOHOL DIPHOSPHATASE"/>
    <property type="match status" value="1"/>
</dbReference>
<dbReference type="InterPro" id="IPR029052">
    <property type="entry name" value="Metallo-depent_PP-like"/>
</dbReference>
<feature type="domain" description="Calcineurin-like phosphoesterase" evidence="1">
    <location>
        <begin position="45"/>
        <end position="305"/>
    </location>
</feature>
<reference evidence="2 3" key="1">
    <citation type="submission" date="2014-11" db="EMBL/GenBank/DDBJ databases">
        <authorList>
            <person name="Zhu J."/>
            <person name="Qi W."/>
            <person name="Song R."/>
        </authorList>
    </citation>
    <scope>NUCLEOTIDE SEQUENCE [LARGE SCALE GENOMIC DNA]</scope>
</reference>
<dbReference type="GO" id="GO:0008663">
    <property type="term" value="F:2',3'-cyclic-nucleotide 2'-phosphodiesterase activity"/>
    <property type="evidence" value="ECO:0007669"/>
    <property type="project" value="TreeGrafter"/>
</dbReference>
<evidence type="ECO:0000259" key="1">
    <source>
        <dbReference type="Pfam" id="PF00149"/>
    </source>
</evidence>
<dbReference type="PANTHER" id="PTHR16509">
    <property type="match status" value="1"/>
</dbReference>
<evidence type="ECO:0000313" key="2">
    <source>
        <dbReference type="EMBL" id="CEM02230.1"/>
    </source>
</evidence>
<organism evidence="2 3">
    <name type="scientific">Vitrella brassicaformis (strain CCMP3155)</name>
    <dbReference type="NCBI Taxonomy" id="1169540"/>
    <lineage>
        <taxon>Eukaryota</taxon>
        <taxon>Sar</taxon>
        <taxon>Alveolata</taxon>
        <taxon>Colpodellida</taxon>
        <taxon>Vitrellaceae</taxon>
        <taxon>Vitrella</taxon>
    </lineage>
</organism>
<dbReference type="GO" id="GO:0047631">
    <property type="term" value="F:ADP-ribose diphosphatase activity"/>
    <property type="evidence" value="ECO:0007669"/>
    <property type="project" value="TreeGrafter"/>
</dbReference>
<dbReference type="GO" id="GO:0030145">
    <property type="term" value="F:manganese ion binding"/>
    <property type="evidence" value="ECO:0007669"/>
    <property type="project" value="TreeGrafter"/>
</dbReference>
<name>A0A0G4EVD8_VITBC</name>
<dbReference type="InterPro" id="IPR004843">
    <property type="entry name" value="Calcineurin-like_PHP"/>
</dbReference>
<dbReference type="Pfam" id="PF00149">
    <property type="entry name" value="Metallophos"/>
    <property type="match status" value="1"/>
</dbReference>
<keyword evidence="3" id="KW-1185">Reference proteome</keyword>
<dbReference type="Proteomes" id="UP000041254">
    <property type="component" value="Unassembled WGS sequence"/>
</dbReference>
<dbReference type="EMBL" id="CDMY01000321">
    <property type="protein sequence ID" value="CEM02230.1"/>
    <property type="molecule type" value="Genomic_DNA"/>
</dbReference>
<dbReference type="AlphaFoldDB" id="A0A0G4EVD8"/>
<dbReference type="STRING" id="1169540.A0A0G4EVD8"/>
<evidence type="ECO:0000313" key="3">
    <source>
        <dbReference type="Proteomes" id="UP000041254"/>
    </source>
</evidence>
<dbReference type="OrthoDB" id="9675250at2759"/>
<dbReference type="Gene3D" id="3.60.21.10">
    <property type="match status" value="1"/>
</dbReference>
<gene>
    <name evidence="2" type="ORF">Vbra_13539</name>
</gene>
<protein>
    <recommendedName>
        <fullName evidence="1">Calcineurin-like phosphoesterase domain-containing protein</fullName>
    </recommendedName>
</protein>
<accession>A0A0G4EVD8</accession>
<dbReference type="SUPFAM" id="SSF56300">
    <property type="entry name" value="Metallo-dependent phosphatases"/>
    <property type="match status" value="1"/>
</dbReference>
<dbReference type="GO" id="GO:0047734">
    <property type="term" value="F:CDP-glycerol diphosphatase activity"/>
    <property type="evidence" value="ECO:0007669"/>
    <property type="project" value="TreeGrafter"/>
</dbReference>
<dbReference type="OMA" id="GHNHAGN"/>
<sequence length="371" mass="41889">MGSKASTATCLPFLGFFHRASSVATSFAQPAMLQMPPKRSSFALGIIADVQYADHDDGWDFARTRKRYYRQSLKLLQKAVDEWNKRSLDGVIQLGDLIDGKNKGLKQVAGEEHPSERALRLVMEQLNRLTCPLYSLLGNHEFYNLPRQEWVKRLLSNVALDGDPDRAYYQVQIADGWRLVVLDSYEVSSCGWDEGHPRHAEAMEWLKKHNHNIRDAKRDWLAGMRGQAKRWVHYNGGVTQQQLQWLRDILTKADKADEKVLLFSHIPIYPPSTKDTTILWNYQDAMKVLHETQCVVACFYGHDHDGGEAVDSHGIHHITLASPLECLPSENAWGILRGDSDGGLVLEGHGKVPSLTISVRENKIEKAVKGG</sequence>
<dbReference type="VEuPathDB" id="CryptoDB:Vbra_13539"/>
<dbReference type="InParanoid" id="A0A0G4EVD8"/>
<proteinExistence type="predicted"/>